<dbReference type="InterPro" id="IPR029069">
    <property type="entry name" value="HotDog_dom_sf"/>
</dbReference>
<keyword evidence="5" id="KW-1185">Reference proteome</keyword>
<evidence type="ECO:0000259" key="3">
    <source>
        <dbReference type="Pfam" id="PF20789"/>
    </source>
</evidence>
<dbReference type="InterPro" id="IPR042171">
    <property type="entry name" value="Acyl-CoA_hotdog"/>
</dbReference>
<feature type="region of interest" description="Disordered" evidence="1">
    <location>
        <begin position="1"/>
        <end position="27"/>
    </location>
</feature>
<dbReference type="SUPFAM" id="SSF54637">
    <property type="entry name" value="Thioesterase/thiol ester dehydrase-isomerase"/>
    <property type="match status" value="2"/>
</dbReference>
<dbReference type="Pfam" id="PF13622">
    <property type="entry name" value="4HBT_3"/>
    <property type="match status" value="1"/>
</dbReference>
<feature type="domain" description="Acyl-CoA thioesterase-like N-terminal HotDog" evidence="2">
    <location>
        <begin position="30"/>
        <end position="119"/>
    </location>
</feature>
<reference evidence="4 5" key="1">
    <citation type="submission" date="2020-07" db="EMBL/GenBank/DDBJ databases">
        <title>Sequencing the genomes of 1000 actinobacteria strains.</title>
        <authorList>
            <person name="Klenk H.-P."/>
        </authorList>
    </citation>
    <scope>NUCLEOTIDE SEQUENCE [LARGE SCALE GENOMIC DNA]</scope>
    <source>
        <strain evidence="4 5">DSM 45772</strain>
    </source>
</reference>
<dbReference type="RefSeq" id="WP_179793364.1">
    <property type="nucleotide sequence ID" value="NZ_BAABHP010000017.1"/>
</dbReference>
<comment type="caution">
    <text evidence="4">The sequence shown here is derived from an EMBL/GenBank/DDBJ whole genome shotgun (WGS) entry which is preliminary data.</text>
</comment>
<evidence type="ECO:0008006" key="6">
    <source>
        <dbReference type="Google" id="ProtNLM"/>
    </source>
</evidence>
<dbReference type="Pfam" id="PF20789">
    <property type="entry name" value="4HBT_3C"/>
    <property type="match status" value="1"/>
</dbReference>
<evidence type="ECO:0000313" key="5">
    <source>
        <dbReference type="Proteomes" id="UP000535890"/>
    </source>
</evidence>
<evidence type="ECO:0000313" key="4">
    <source>
        <dbReference type="EMBL" id="NYD35540.1"/>
    </source>
</evidence>
<dbReference type="AlphaFoldDB" id="A0A7Y9DU25"/>
<gene>
    <name evidence="4" type="ORF">BJ983_001642</name>
</gene>
<feature type="domain" description="Acyl-CoA thioesterase-like C-terminal" evidence="3">
    <location>
        <begin position="142"/>
        <end position="273"/>
    </location>
</feature>
<protein>
    <recommendedName>
        <fullName evidence="6">Thioesterase superfamily protein</fullName>
    </recommendedName>
</protein>
<name>A0A7Y9DU25_9PSEU</name>
<dbReference type="InterPro" id="IPR049450">
    <property type="entry name" value="ACOT8-like_C"/>
</dbReference>
<dbReference type="InterPro" id="IPR049449">
    <property type="entry name" value="TesB_ACOT8-like_N"/>
</dbReference>
<accession>A0A7Y9DU25</accession>
<dbReference type="Proteomes" id="UP000535890">
    <property type="component" value="Unassembled WGS sequence"/>
</dbReference>
<organism evidence="4 5">
    <name type="scientific">Actinomycetospora corticicola</name>
    <dbReference type="NCBI Taxonomy" id="663602"/>
    <lineage>
        <taxon>Bacteria</taxon>
        <taxon>Bacillati</taxon>
        <taxon>Actinomycetota</taxon>
        <taxon>Actinomycetes</taxon>
        <taxon>Pseudonocardiales</taxon>
        <taxon>Pseudonocardiaceae</taxon>
        <taxon>Actinomycetospora</taxon>
    </lineage>
</organism>
<proteinExistence type="predicted"/>
<sequence>MTAPVPEPYFRLLDDDRPDGTRVSASASTAGPWFADAQHMGPPSALLIRALERRSGRDDVRLARVTVEVLGKVPVGELEVRAEVTRPGRTIELVTAELAAADPAGGPARAVARAHGWFHGVGDTGDVVTVPGTAMPALPGPDAGTSRDIPDGWLPGYLTSVDWRWITGGLEVRGPGQAWGRLRGQVVEGEEPSPAQRLAAVADSTNGAASRLDLRNWLFVNTDLTLHLHRAPTGEWTGLDADSVIGPEGTGTAYSVLHDELGPVGRAAQALTVRPR</sequence>
<evidence type="ECO:0000259" key="2">
    <source>
        <dbReference type="Pfam" id="PF13622"/>
    </source>
</evidence>
<evidence type="ECO:0000256" key="1">
    <source>
        <dbReference type="SAM" id="MobiDB-lite"/>
    </source>
</evidence>
<dbReference type="Gene3D" id="2.40.160.210">
    <property type="entry name" value="Acyl-CoA thioesterase, double hotdog domain"/>
    <property type="match status" value="1"/>
</dbReference>
<dbReference type="EMBL" id="JACCBN010000001">
    <property type="protein sequence ID" value="NYD35540.1"/>
    <property type="molecule type" value="Genomic_DNA"/>
</dbReference>